<feature type="region of interest" description="Disordered" evidence="1">
    <location>
        <begin position="68"/>
        <end position="87"/>
    </location>
</feature>
<accession>A0ABP3ST13</accession>
<comment type="caution">
    <text evidence="2">The sequence shown here is derived from an EMBL/GenBank/DDBJ whole genome shotgun (WGS) entry which is preliminary data.</text>
</comment>
<feature type="compositionally biased region" description="Basic and acidic residues" evidence="1">
    <location>
        <begin position="72"/>
        <end position="87"/>
    </location>
</feature>
<proteinExistence type="predicted"/>
<gene>
    <name evidence="2" type="ORF">GCM10009102_09080</name>
</gene>
<keyword evidence="3" id="KW-1185">Reference proteome</keyword>
<organism evidence="2 3">
    <name type="scientific">Sphingomonas insulae</name>
    <dbReference type="NCBI Taxonomy" id="424800"/>
    <lineage>
        <taxon>Bacteria</taxon>
        <taxon>Pseudomonadati</taxon>
        <taxon>Pseudomonadota</taxon>
        <taxon>Alphaproteobacteria</taxon>
        <taxon>Sphingomonadales</taxon>
        <taxon>Sphingomonadaceae</taxon>
        <taxon>Sphingomonas</taxon>
    </lineage>
</organism>
<name>A0ABP3ST13_9SPHN</name>
<reference evidence="3" key="1">
    <citation type="journal article" date="2019" name="Int. J. Syst. Evol. Microbiol.">
        <title>The Global Catalogue of Microorganisms (GCM) 10K type strain sequencing project: providing services to taxonomists for standard genome sequencing and annotation.</title>
        <authorList>
            <consortium name="The Broad Institute Genomics Platform"/>
            <consortium name="The Broad Institute Genome Sequencing Center for Infectious Disease"/>
            <person name="Wu L."/>
            <person name="Ma J."/>
        </authorList>
    </citation>
    <scope>NUCLEOTIDE SEQUENCE [LARGE SCALE GENOMIC DNA]</scope>
    <source>
        <strain evidence="3">JCM 14603</strain>
    </source>
</reference>
<evidence type="ECO:0000313" key="3">
    <source>
        <dbReference type="Proteomes" id="UP001500238"/>
    </source>
</evidence>
<protein>
    <submittedName>
        <fullName evidence="2">Uncharacterized protein</fullName>
    </submittedName>
</protein>
<dbReference type="EMBL" id="BAAAES010000006">
    <property type="protein sequence ID" value="GAA0662322.1"/>
    <property type="molecule type" value="Genomic_DNA"/>
</dbReference>
<evidence type="ECO:0000313" key="2">
    <source>
        <dbReference type="EMBL" id="GAA0662322.1"/>
    </source>
</evidence>
<dbReference type="RefSeq" id="WP_243848509.1">
    <property type="nucleotide sequence ID" value="NZ_BAAAES010000006.1"/>
</dbReference>
<dbReference type="Proteomes" id="UP001500238">
    <property type="component" value="Unassembled WGS sequence"/>
</dbReference>
<sequence>MDLSFPGFDRNTEVTQLPGDLAVLMVGIAARQTASPTAVAQARFGRIGHPSRLLRPLDGAFNGPTAASLAHWRVEGRPTGDPPPPRE</sequence>
<evidence type="ECO:0000256" key="1">
    <source>
        <dbReference type="SAM" id="MobiDB-lite"/>
    </source>
</evidence>